<evidence type="ECO:0000259" key="2">
    <source>
        <dbReference type="PROSITE" id="PS50883"/>
    </source>
</evidence>
<accession>A0A1S6U8L9</accession>
<dbReference type="InterPro" id="IPR050706">
    <property type="entry name" value="Cyclic-di-GMP_PDE-like"/>
</dbReference>
<dbReference type="InterPro" id="IPR029787">
    <property type="entry name" value="Nucleotide_cyclase"/>
</dbReference>
<dbReference type="Gene3D" id="3.20.20.450">
    <property type="entry name" value="EAL domain"/>
    <property type="match status" value="1"/>
</dbReference>
<keyword evidence="5" id="KW-1185">Reference proteome</keyword>
<dbReference type="CDD" id="cd01948">
    <property type="entry name" value="EAL"/>
    <property type="match status" value="1"/>
</dbReference>
<dbReference type="SMART" id="SM00267">
    <property type="entry name" value="GGDEF"/>
    <property type="match status" value="1"/>
</dbReference>
<dbReference type="AlphaFoldDB" id="A0A1S6U8L9"/>
<feature type="transmembrane region" description="Helical" evidence="1">
    <location>
        <begin position="198"/>
        <end position="216"/>
    </location>
</feature>
<protein>
    <submittedName>
        <fullName evidence="4">Diguanylate phosphodiesterase</fullName>
    </submittedName>
</protein>
<dbReference type="CDD" id="cd01949">
    <property type="entry name" value="GGDEF"/>
    <property type="match status" value="1"/>
</dbReference>
<feature type="transmembrane region" description="Helical" evidence="1">
    <location>
        <begin position="228"/>
        <end position="248"/>
    </location>
</feature>
<gene>
    <name evidence="4" type="ORF">CPIN18021_1307</name>
</gene>
<feature type="domain" description="GGDEF" evidence="3">
    <location>
        <begin position="376"/>
        <end position="512"/>
    </location>
</feature>
<keyword evidence="1" id="KW-0472">Membrane</keyword>
<evidence type="ECO:0000256" key="1">
    <source>
        <dbReference type="SAM" id="Phobius"/>
    </source>
</evidence>
<dbReference type="RefSeq" id="WP_078424680.1">
    <property type="nucleotide sequence ID" value="NZ_CP017258.1"/>
</dbReference>
<feature type="transmembrane region" description="Helical" evidence="1">
    <location>
        <begin position="163"/>
        <end position="186"/>
    </location>
</feature>
<proteinExistence type="predicted"/>
<organism evidence="4 5">
    <name type="scientific">Campylobacter pinnipediorum subsp. caledonicus</name>
    <dbReference type="NCBI Taxonomy" id="1874362"/>
    <lineage>
        <taxon>Bacteria</taxon>
        <taxon>Pseudomonadati</taxon>
        <taxon>Campylobacterota</taxon>
        <taxon>Epsilonproteobacteria</taxon>
        <taxon>Campylobacterales</taxon>
        <taxon>Campylobacteraceae</taxon>
        <taxon>Campylobacter</taxon>
    </lineage>
</organism>
<feature type="transmembrane region" description="Helical" evidence="1">
    <location>
        <begin position="131"/>
        <end position="151"/>
    </location>
</feature>
<dbReference type="PANTHER" id="PTHR33121:SF70">
    <property type="entry name" value="SIGNALING PROTEIN YKOW"/>
    <property type="match status" value="1"/>
</dbReference>
<dbReference type="Pfam" id="PF00990">
    <property type="entry name" value="GGDEF"/>
    <property type="match status" value="1"/>
</dbReference>
<dbReference type="PANTHER" id="PTHR33121">
    <property type="entry name" value="CYCLIC DI-GMP PHOSPHODIESTERASE PDEF"/>
    <property type="match status" value="1"/>
</dbReference>
<dbReference type="EMBL" id="CP017258">
    <property type="protein sequence ID" value="AQW88101.1"/>
    <property type="molecule type" value="Genomic_DNA"/>
</dbReference>
<feature type="transmembrane region" description="Helical" evidence="1">
    <location>
        <begin position="285"/>
        <end position="305"/>
    </location>
</feature>
<dbReference type="PROSITE" id="PS50887">
    <property type="entry name" value="GGDEF"/>
    <property type="match status" value="1"/>
</dbReference>
<dbReference type="InterPro" id="IPR000160">
    <property type="entry name" value="GGDEF_dom"/>
</dbReference>
<feature type="transmembrane region" description="Helical" evidence="1">
    <location>
        <begin position="260"/>
        <end position="279"/>
    </location>
</feature>
<feature type="domain" description="EAL" evidence="2">
    <location>
        <begin position="520"/>
        <end position="774"/>
    </location>
</feature>
<feature type="transmembrane region" description="Helical" evidence="1">
    <location>
        <begin position="12"/>
        <end position="31"/>
    </location>
</feature>
<dbReference type="Pfam" id="PF00563">
    <property type="entry name" value="EAL"/>
    <property type="match status" value="1"/>
</dbReference>
<dbReference type="InterPro" id="IPR001633">
    <property type="entry name" value="EAL_dom"/>
</dbReference>
<dbReference type="InterPro" id="IPR035919">
    <property type="entry name" value="EAL_sf"/>
</dbReference>
<evidence type="ECO:0000313" key="5">
    <source>
        <dbReference type="Proteomes" id="UP000190868"/>
    </source>
</evidence>
<dbReference type="NCBIfam" id="TIGR00254">
    <property type="entry name" value="GGDEF"/>
    <property type="match status" value="1"/>
</dbReference>
<dbReference type="GO" id="GO:0071111">
    <property type="term" value="F:cyclic-guanylate-specific phosphodiesterase activity"/>
    <property type="evidence" value="ECO:0007669"/>
    <property type="project" value="InterPro"/>
</dbReference>
<dbReference type="SUPFAM" id="SSF141868">
    <property type="entry name" value="EAL domain-like"/>
    <property type="match status" value="1"/>
</dbReference>
<feature type="transmembrane region" description="Helical" evidence="1">
    <location>
        <begin position="64"/>
        <end position="85"/>
    </location>
</feature>
<feature type="transmembrane region" description="Helical" evidence="1">
    <location>
        <begin position="97"/>
        <end position="119"/>
    </location>
</feature>
<reference evidence="5" key="1">
    <citation type="submission" date="2016-09" db="EMBL/GenBank/DDBJ databases">
        <title>Comparative genomics of the Campylobacter concisus group.</title>
        <authorList>
            <person name="Miller W.G."/>
            <person name="Yee E."/>
            <person name="Chapman M.H."/>
            <person name="Huynh S."/>
            <person name="Bono J.L."/>
            <person name="On S.L.W."/>
            <person name="StLeger J."/>
            <person name="Foster G."/>
            <person name="Parker C.T."/>
        </authorList>
    </citation>
    <scope>NUCLEOTIDE SEQUENCE [LARGE SCALE GENOMIC DNA]</scope>
    <source>
        <strain evidence="5">RM18021</strain>
    </source>
</reference>
<dbReference type="PROSITE" id="PS50883">
    <property type="entry name" value="EAL"/>
    <property type="match status" value="1"/>
</dbReference>
<dbReference type="InterPro" id="IPR043128">
    <property type="entry name" value="Rev_trsase/Diguanyl_cyclase"/>
</dbReference>
<dbReference type="Proteomes" id="UP000190868">
    <property type="component" value="Chromosome"/>
</dbReference>
<dbReference type="SMART" id="SM00052">
    <property type="entry name" value="EAL"/>
    <property type="match status" value="1"/>
</dbReference>
<keyword evidence="1" id="KW-0812">Transmembrane</keyword>
<dbReference type="SUPFAM" id="SSF55073">
    <property type="entry name" value="Nucleotide cyclase"/>
    <property type="match status" value="1"/>
</dbReference>
<sequence length="776" mass="90213">MNFRFKELGKLYITMFILLSIFISFVCYLFNFTFLSYMIELIAMAVISKKIYASISKLGEQRELWILLSLSSILWIVCDLNWYIYKFILLKDYNEYSFLHIAYLIPTFFILIGTGSYFYKKFKHEAEDKMLILNDALGIFLMLSVFLISFFKDYNFILITKNITQFSAFFSIIFSFMILFFVLNALFASNKISINLSIFYVIISCVILSLINITYFKDMVDSNHLDNRFLNIFYIIPFMIIMFGAYEFQGANRVIKQKNINFSIIAKWMPIISIIPVIFQKNIEAEMSIFILLIIFGHILLSYYVKNTIYSNKLLKKEQNLTNELEKKVAMHTNELIIANLKLKELIEKDYLTGLHTNDFIIHKISELLEKQTKNECIAVYYINIKRFKLTNSCYGYIVGDKILKIVGKRLLILCDENKLVGRLNADEFVIVAKFEDKNKKNLLNFANQIIGSIKENIQIESYNFALDCIVGIGISDYNSKKDAKSIIINADRAMNFAKEAPSLNPLIYTEEISRLLRHDSKIDILLNNSQINKEFEIYLQPVLDAKTNKIVSAEALLRWNNPELGFLEANSFIEIAKKTDIANKFFEFVIQKISSTIKDFKLLNIKPPIISINIFSNKIYLLEFIEKIQENLKNYEVNPKYIMLELDESIWMNSKDILENIFIRLQRIGVNVCIDNFGAGCSSLLYTRTYKISHIKIANKLISNIHISKDEQEIIQSIIEFGKIIGAKTIAKGLENKETLELVKKLNCDEVQGYIVAKPMSIDNFINFLRKNNES</sequence>
<name>A0A1S6U8L9_9BACT</name>
<evidence type="ECO:0000313" key="4">
    <source>
        <dbReference type="EMBL" id="AQW88101.1"/>
    </source>
</evidence>
<keyword evidence="1" id="KW-1133">Transmembrane helix</keyword>
<dbReference type="Gene3D" id="3.30.70.270">
    <property type="match status" value="1"/>
</dbReference>
<evidence type="ECO:0000259" key="3">
    <source>
        <dbReference type="PROSITE" id="PS50887"/>
    </source>
</evidence>